<dbReference type="HOGENOM" id="CLU_2990157_0_0_5"/>
<name>Q0FZW6_9HYPH</name>
<accession>Q0FZW6</accession>
<organism evidence="1 2">
    <name type="scientific">Fulvimarina pelagi HTCC2506</name>
    <dbReference type="NCBI Taxonomy" id="314231"/>
    <lineage>
        <taxon>Bacteria</taxon>
        <taxon>Pseudomonadati</taxon>
        <taxon>Pseudomonadota</taxon>
        <taxon>Alphaproteobacteria</taxon>
        <taxon>Hyphomicrobiales</taxon>
        <taxon>Aurantimonadaceae</taxon>
        <taxon>Fulvimarina</taxon>
    </lineage>
</organism>
<sequence length="57" mass="6111">MSFDCAGSASYVLERSLARAVLEFESFAFAQTTASTRLVLLQGAACEGHQWSGGRPK</sequence>
<evidence type="ECO:0000313" key="2">
    <source>
        <dbReference type="Proteomes" id="UP000004310"/>
    </source>
</evidence>
<proteinExistence type="predicted"/>
<comment type="caution">
    <text evidence="1">The sequence shown here is derived from an EMBL/GenBank/DDBJ whole genome shotgun (WGS) entry which is preliminary data.</text>
</comment>
<dbReference type="AlphaFoldDB" id="Q0FZW6"/>
<keyword evidence="2" id="KW-1185">Reference proteome</keyword>
<dbReference type="EMBL" id="AATP01000007">
    <property type="protein sequence ID" value="EAU40475.1"/>
    <property type="molecule type" value="Genomic_DNA"/>
</dbReference>
<evidence type="ECO:0000313" key="1">
    <source>
        <dbReference type="EMBL" id="EAU40475.1"/>
    </source>
</evidence>
<reference evidence="1 2" key="1">
    <citation type="journal article" date="2010" name="J. Bacteriol.">
        <title>Genome sequence of Fulvimarina pelagi HTCC2506T, a Mn(II)-oxidizing alphaproteobacterium possessing an aerobic anoxygenic photosynthetic gene cluster and Xanthorhodopsin.</title>
        <authorList>
            <person name="Kang I."/>
            <person name="Oh H.M."/>
            <person name="Lim S.I."/>
            <person name="Ferriera S."/>
            <person name="Giovannoni S.J."/>
            <person name="Cho J.C."/>
        </authorList>
    </citation>
    <scope>NUCLEOTIDE SEQUENCE [LARGE SCALE GENOMIC DNA]</scope>
    <source>
        <strain evidence="1 2">HTCC2506</strain>
    </source>
</reference>
<dbReference type="Proteomes" id="UP000004310">
    <property type="component" value="Unassembled WGS sequence"/>
</dbReference>
<protein>
    <submittedName>
        <fullName evidence="1">Uncharacterized protein</fullName>
    </submittedName>
</protein>
<gene>
    <name evidence="1" type="ORF">FP2506_04581</name>
</gene>